<dbReference type="Proteomes" id="UP001066276">
    <property type="component" value="Chromosome 5"/>
</dbReference>
<comment type="caution">
    <text evidence="1">The sequence shown here is derived from an EMBL/GenBank/DDBJ whole genome shotgun (WGS) entry which is preliminary data.</text>
</comment>
<accession>A0AAV7RD37</accession>
<name>A0AAV7RD37_PLEWA</name>
<sequence length="79" mass="8689">MDLETCLEVLAGERSYSYTQETDRRPVLLSGRSRPLRPSAQLREGRTWSDAAVKTFASLPVVSASRLQSVSPVPGGIRK</sequence>
<protein>
    <submittedName>
        <fullName evidence="1">Uncharacterized protein</fullName>
    </submittedName>
</protein>
<organism evidence="1 2">
    <name type="scientific">Pleurodeles waltl</name>
    <name type="common">Iberian ribbed newt</name>
    <dbReference type="NCBI Taxonomy" id="8319"/>
    <lineage>
        <taxon>Eukaryota</taxon>
        <taxon>Metazoa</taxon>
        <taxon>Chordata</taxon>
        <taxon>Craniata</taxon>
        <taxon>Vertebrata</taxon>
        <taxon>Euteleostomi</taxon>
        <taxon>Amphibia</taxon>
        <taxon>Batrachia</taxon>
        <taxon>Caudata</taxon>
        <taxon>Salamandroidea</taxon>
        <taxon>Salamandridae</taxon>
        <taxon>Pleurodelinae</taxon>
        <taxon>Pleurodeles</taxon>
    </lineage>
</organism>
<proteinExistence type="predicted"/>
<evidence type="ECO:0000313" key="2">
    <source>
        <dbReference type="Proteomes" id="UP001066276"/>
    </source>
</evidence>
<evidence type="ECO:0000313" key="1">
    <source>
        <dbReference type="EMBL" id="KAJ1150361.1"/>
    </source>
</evidence>
<dbReference type="AlphaFoldDB" id="A0AAV7RD37"/>
<dbReference type="EMBL" id="JANPWB010000009">
    <property type="protein sequence ID" value="KAJ1150361.1"/>
    <property type="molecule type" value="Genomic_DNA"/>
</dbReference>
<gene>
    <name evidence="1" type="ORF">NDU88_003155</name>
</gene>
<keyword evidence="2" id="KW-1185">Reference proteome</keyword>
<reference evidence="1" key="1">
    <citation type="journal article" date="2022" name="bioRxiv">
        <title>Sequencing and chromosome-scale assembly of the giantPleurodeles waltlgenome.</title>
        <authorList>
            <person name="Brown T."/>
            <person name="Elewa A."/>
            <person name="Iarovenko S."/>
            <person name="Subramanian E."/>
            <person name="Araus A.J."/>
            <person name="Petzold A."/>
            <person name="Susuki M."/>
            <person name="Suzuki K.-i.T."/>
            <person name="Hayashi T."/>
            <person name="Toyoda A."/>
            <person name="Oliveira C."/>
            <person name="Osipova E."/>
            <person name="Leigh N.D."/>
            <person name="Simon A."/>
            <person name="Yun M.H."/>
        </authorList>
    </citation>
    <scope>NUCLEOTIDE SEQUENCE</scope>
    <source>
        <strain evidence="1">20211129_DDA</strain>
        <tissue evidence="1">Liver</tissue>
    </source>
</reference>